<evidence type="ECO:0000313" key="1">
    <source>
        <dbReference type="EMBL" id="CAJ1844425.1"/>
    </source>
</evidence>
<accession>A0AA86RVN2</accession>
<organism evidence="1 2">
    <name type="scientific">Sphenostylis stenocarpa</name>
    <dbReference type="NCBI Taxonomy" id="92480"/>
    <lineage>
        <taxon>Eukaryota</taxon>
        <taxon>Viridiplantae</taxon>
        <taxon>Streptophyta</taxon>
        <taxon>Embryophyta</taxon>
        <taxon>Tracheophyta</taxon>
        <taxon>Spermatophyta</taxon>
        <taxon>Magnoliopsida</taxon>
        <taxon>eudicotyledons</taxon>
        <taxon>Gunneridae</taxon>
        <taxon>Pentapetalae</taxon>
        <taxon>rosids</taxon>
        <taxon>fabids</taxon>
        <taxon>Fabales</taxon>
        <taxon>Fabaceae</taxon>
        <taxon>Papilionoideae</taxon>
        <taxon>50 kb inversion clade</taxon>
        <taxon>NPAAA clade</taxon>
        <taxon>indigoferoid/millettioid clade</taxon>
        <taxon>Phaseoleae</taxon>
        <taxon>Sphenostylis</taxon>
    </lineage>
</organism>
<dbReference type="Gramene" id="rna-AYBTSS11_LOCUS1746">
    <property type="protein sequence ID" value="CAJ1844425.1"/>
    <property type="gene ID" value="gene-AYBTSS11_LOCUS1746"/>
</dbReference>
<name>A0AA86RVN2_9FABA</name>
<evidence type="ECO:0000313" key="2">
    <source>
        <dbReference type="Proteomes" id="UP001189624"/>
    </source>
</evidence>
<proteinExistence type="predicted"/>
<keyword evidence="2" id="KW-1185">Reference proteome</keyword>
<protein>
    <recommendedName>
        <fullName evidence="3">Retrotransposon gag domain-containing protein</fullName>
    </recommendedName>
</protein>
<dbReference type="AlphaFoldDB" id="A0AA86RVN2"/>
<reference evidence="1" key="1">
    <citation type="submission" date="2023-10" db="EMBL/GenBank/DDBJ databases">
        <authorList>
            <person name="Domelevo Entfellner J.-B."/>
        </authorList>
    </citation>
    <scope>NUCLEOTIDE SEQUENCE</scope>
</reference>
<gene>
    <name evidence="1" type="ORF">AYBTSS11_LOCUS1746</name>
</gene>
<feature type="non-terminal residue" evidence="1">
    <location>
        <position position="1"/>
    </location>
</feature>
<evidence type="ECO:0008006" key="3">
    <source>
        <dbReference type="Google" id="ProtNLM"/>
    </source>
</evidence>
<dbReference type="Proteomes" id="UP001189624">
    <property type="component" value="Chromosome 1"/>
</dbReference>
<dbReference type="EMBL" id="OY731398">
    <property type="protein sequence ID" value="CAJ1844425.1"/>
    <property type="molecule type" value="Genomic_DNA"/>
</dbReference>
<sequence length="67" mass="7883">AQSYKFNGNATPDETDAWIRENKKIFRVIVCPEEQKLTYASFLVMGDAEYWWNNMQQYMKGRGEAVN</sequence>